<reference evidence="6 7" key="1">
    <citation type="submission" date="2022-09" db="EMBL/GenBank/DDBJ databases">
        <title>Draft genome of isolate Be4.</title>
        <authorList>
            <person name="Sanchez-Castro I."/>
            <person name="Martinez-Rodriguez P."/>
            <person name="Descostes M."/>
            <person name="Merroun M."/>
        </authorList>
    </citation>
    <scope>NUCLEOTIDE SEQUENCE [LARGE SCALE GENOMIC DNA]</scope>
    <source>
        <strain evidence="6 7">Be4</strain>
    </source>
</reference>
<feature type="transmembrane region" description="Helical" evidence="4">
    <location>
        <begin position="163"/>
        <end position="183"/>
    </location>
</feature>
<dbReference type="Gene3D" id="1.20.1250.20">
    <property type="entry name" value="MFS general substrate transporter like domains"/>
    <property type="match status" value="1"/>
</dbReference>
<feature type="transmembrane region" description="Helical" evidence="4">
    <location>
        <begin position="48"/>
        <end position="70"/>
    </location>
</feature>
<keyword evidence="2 4" id="KW-1133">Transmembrane helix</keyword>
<dbReference type="InterPro" id="IPR020846">
    <property type="entry name" value="MFS_dom"/>
</dbReference>
<evidence type="ECO:0000313" key="6">
    <source>
        <dbReference type="EMBL" id="MCT9810230.1"/>
    </source>
</evidence>
<feature type="transmembrane region" description="Helical" evidence="4">
    <location>
        <begin position="211"/>
        <end position="233"/>
    </location>
</feature>
<feature type="domain" description="Major facilitator superfamily (MFS) profile" evidence="5">
    <location>
        <begin position="11"/>
        <end position="390"/>
    </location>
</feature>
<feature type="transmembrane region" description="Helical" evidence="4">
    <location>
        <begin position="134"/>
        <end position="157"/>
    </location>
</feature>
<sequence length="393" mass="40327">MNTLKTPRAASRAALLVGILLIAANLRAPITALAPVLAPLRADFGLSTTAAGALTTLPLLAFALVSPFGAWFARQYGLEKSLFGALLAIVLGIGLRSAGLEWCLYAGTAIIGMGIAVGNVLLPSLVKRDFPRHVTSLTGSYALAMGIAAALASTAAVPMAHAWGWRWALAALAILPLAALAVWMTQASAQAPQAAAATTPAPDAKVWNSALAWQVTLFLGLNSTIYYVAIGWLPTILIDAGFAPAQAGSQHGLLQLATAVPGLVLGPLLSHMRDQRLPAAAVALLSAIALLGLMLMPQLAWVWSILFGMGTGAGIILGLSFIGLRTHNAHQAAALSGMSQSVGYLLAATGPMAMGALHDAQGSWHIPLGICAVLALIAAVMGFLAGRDRALAQ</sequence>
<protein>
    <submittedName>
        <fullName evidence="6">MFS transporter</fullName>
    </submittedName>
</protein>
<feature type="transmembrane region" description="Helical" evidence="4">
    <location>
        <begin position="104"/>
        <end position="122"/>
    </location>
</feature>
<name>A0ABT2PJ26_9BURK</name>
<proteinExistence type="predicted"/>
<organism evidence="6 7">
    <name type="scientific">Acidovorax bellezanensis</name>
    <dbReference type="NCBI Taxonomy" id="2976702"/>
    <lineage>
        <taxon>Bacteria</taxon>
        <taxon>Pseudomonadati</taxon>
        <taxon>Pseudomonadota</taxon>
        <taxon>Betaproteobacteria</taxon>
        <taxon>Burkholderiales</taxon>
        <taxon>Comamonadaceae</taxon>
        <taxon>Acidovorax</taxon>
    </lineage>
</organism>
<dbReference type="InterPro" id="IPR011701">
    <property type="entry name" value="MFS"/>
</dbReference>
<evidence type="ECO:0000313" key="7">
    <source>
        <dbReference type="Proteomes" id="UP001525968"/>
    </source>
</evidence>
<dbReference type="SUPFAM" id="SSF103473">
    <property type="entry name" value="MFS general substrate transporter"/>
    <property type="match status" value="1"/>
</dbReference>
<dbReference type="PANTHER" id="PTHR23523">
    <property type="match status" value="1"/>
</dbReference>
<feature type="transmembrane region" description="Helical" evidence="4">
    <location>
        <begin position="253"/>
        <end position="270"/>
    </location>
</feature>
<feature type="transmembrane region" description="Helical" evidence="4">
    <location>
        <begin position="342"/>
        <end position="358"/>
    </location>
</feature>
<keyword evidence="7" id="KW-1185">Reference proteome</keyword>
<evidence type="ECO:0000256" key="3">
    <source>
        <dbReference type="ARBA" id="ARBA00023136"/>
    </source>
</evidence>
<dbReference type="Pfam" id="PF07690">
    <property type="entry name" value="MFS_1"/>
    <property type="match status" value="1"/>
</dbReference>
<evidence type="ECO:0000256" key="1">
    <source>
        <dbReference type="ARBA" id="ARBA00022692"/>
    </source>
</evidence>
<feature type="transmembrane region" description="Helical" evidence="4">
    <location>
        <begin position="301"/>
        <end position="322"/>
    </location>
</feature>
<dbReference type="RefSeq" id="WP_261499224.1">
    <property type="nucleotide sequence ID" value="NZ_JAODYH010000003.1"/>
</dbReference>
<gene>
    <name evidence="6" type="ORF">N0K08_06270</name>
</gene>
<feature type="transmembrane region" description="Helical" evidence="4">
    <location>
        <begin position="277"/>
        <end position="295"/>
    </location>
</feature>
<dbReference type="Proteomes" id="UP001525968">
    <property type="component" value="Unassembled WGS sequence"/>
</dbReference>
<feature type="transmembrane region" description="Helical" evidence="4">
    <location>
        <begin position="82"/>
        <end position="98"/>
    </location>
</feature>
<dbReference type="InterPro" id="IPR052524">
    <property type="entry name" value="MFS_Cyanate_Porter"/>
</dbReference>
<dbReference type="PANTHER" id="PTHR23523:SF2">
    <property type="entry name" value="2-NITROIMIDAZOLE TRANSPORTER"/>
    <property type="match status" value="1"/>
</dbReference>
<keyword evidence="3 4" id="KW-0472">Membrane</keyword>
<evidence type="ECO:0000256" key="4">
    <source>
        <dbReference type="SAM" id="Phobius"/>
    </source>
</evidence>
<evidence type="ECO:0000256" key="2">
    <source>
        <dbReference type="ARBA" id="ARBA00022989"/>
    </source>
</evidence>
<dbReference type="PROSITE" id="PS50850">
    <property type="entry name" value="MFS"/>
    <property type="match status" value="1"/>
</dbReference>
<feature type="transmembrane region" description="Helical" evidence="4">
    <location>
        <begin position="364"/>
        <end position="385"/>
    </location>
</feature>
<evidence type="ECO:0000259" key="5">
    <source>
        <dbReference type="PROSITE" id="PS50850"/>
    </source>
</evidence>
<dbReference type="InterPro" id="IPR036259">
    <property type="entry name" value="MFS_trans_sf"/>
</dbReference>
<comment type="caution">
    <text evidence="6">The sequence shown here is derived from an EMBL/GenBank/DDBJ whole genome shotgun (WGS) entry which is preliminary data.</text>
</comment>
<accession>A0ABT2PJ26</accession>
<dbReference type="EMBL" id="JAODYH010000003">
    <property type="protein sequence ID" value="MCT9810230.1"/>
    <property type="molecule type" value="Genomic_DNA"/>
</dbReference>
<keyword evidence="1 4" id="KW-0812">Transmembrane</keyword>